<dbReference type="EC" id="2.5.1.47" evidence="3"/>
<dbReference type="AlphaFoldDB" id="A0A1M4YUT5"/>
<keyword evidence="8" id="KW-1185">Reference proteome</keyword>
<reference evidence="8" key="1">
    <citation type="submission" date="2016-11" db="EMBL/GenBank/DDBJ databases">
        <authorList>
            <person name="Varghese N."/>
            <person name="Submissions S."/>
        </authorList>
    </citation>
    <scope>NUCLEOTIDE SEQUENCE [LARGE SCALE GENOMIC DNA]</scope>
    <source>
        <strain evidence="8">DSM 21264</strain>
    </source>
</reference>
<accession>A0A1M4YUT5</accession>
<dbReference type="Pfam" id="PF00291">
    <property type="entry name" value="PALP"/>
    <property type="match status" value="1"/>
</dbReference>
<comment type="pathway">
    <text evidence="2">Amino-acid biosynthesis; L-cysteine biosynthesis; L-cysteine from L-serine: step 2/2.</text>
</comment>
<keyword evidence="4" id="KW-0663">Pyridoxal phosphate</keyword>
<evidence type="ECO:0000256" key="1">
    <source>
        <dbReference type="ARBA" id="ARBA00001933"/>
    </source>
</evidence>
<dbReference type="InterPro" id="IPR036052">
    <property type="entry name" value="TrpB-like_PALP_sf"/>
</dbReference>
<feature type="domain" description="Tryptophan synthase beta chain-like PALP" evidence="6">
    <location>
        <begin position="26"/>
        <end position="271"/>
    </location>
</feature>
<dbReference type="Proteomes" id="UP000184159">
    <property type="component" value="Unassembled WGS sequence"/>
</dbReference>
<comment type="catalytic activity">
    <reaction evidence="5">
        <text>O-acetyl-L-serine + hydrogen sulfide = L-cysteine + acetate</text>
        <dbReference type="Rhea" id="RHEA:14829"/>
        <dbReference type="ChEBI" id="CHEBI:29919"/>
        <dbReference type="ChEBI" id="CHEBI:30089"/>
        <dbReference type="ChEBI" id="CHEBI:35235"/>
        <dbReference type="ChEBI" id="CHEBI:58340"/>
        <dbReference type="EC" id="2.5.1.47"/>
    </reaction>
</comment>
<gene>
    <name evidence="7" type="ORF">SAMN02745781_01452</name>
</gene>
<dbReference type="EMBL" id="FQUH01000005">
    <property type="protein sequence ID" value="SHF09531.1"/>
    <property type="molecule type" value="Genomic_DNA"/>
</dbReference>
<evidence type="ECO:0000313" key="8">
    <source>
        <dbReference type="Proteomes" id="UP000184159"/>
    </source>
</evidence>
<dbReference type="GO" id="GO:0004124">
    <property type="term" value="F:cysteine synthase activity"/>
    <property type="evidence" value="ECO:0007669"/>
    <property type="project" value="UniProtKB-EC"/>
</dbReference>
<evidence type="ECO:0000256" key="2">
    <source>
        <dbReference type="ARBA" id="ARBA00004962"/>
    </source>
</evidence>
<dbReference type="SUPFAM" id="SSF53686">
    <property type="entry name" value="Tryptophan synthase beta subunit-like PLP-dependent enzymes"/>
    <property type="match status" value="1"/>
</dbReference>
<sequence>MFDHISEAIKTPQIIKVEENLYVARFESMKIYSTLSAVGNLLDAGKINKYSILIDSSSGIYAYALALACHKYGLKCHIIASKTVDSSIRVQLELLGAKVDGVPSAGSLKLDQKYRVEKVKDILEKNPNYYWMQQYHDDIHYHGYREFATVIKKQLNVDTLTVVGGVGSGCSTGGLVTGLNDLGVNVRLCGVQPFGSVTFGAEHVDDPEIIIAGIGSAIEFLNVKHNLYDSINWISFDYSLSGTIDIMKKHAIFAGLSTGAAWCVGKLEQRKNPNTPCLVIAPDTGHRYVESVFSRHIEALPLDQLEPKHINNAQELSLPWSQYNWDRNEKSNLENFKKLNTEVLS</sequence>
<evidence type="ECO:0000256" key="5">
    <source>
        <dbReference type="ARBA" id="ARBA00047931"/>
    </source>
</evidence>
<evidence type="ECO:0000256" key="4">
    <source>
        <dbReference type="ARBA" id="ARBA00022898"/>
    </source>
</evidence>
<dbReference type="InterPro" id="IPR050214">
    <property type="entry name" value="Cys_Synth/Cystath_Beta-Synth"/>
</dbReference>
<evidence type="ECO:0000259" key="6">
    <source>
        <dbReference type="Pfam" id="PF00291"/>
    </source>
</evidence>
<protein>
    <recommendedName>
        <fullName evidence="3">cysteine synthase</fullName>
        <ecNumber evidence="3">2.5.1.47</ecNumber>
    </recommendedName>
</protein>
<dbReference type="PANTHER" id="PTHR10314">
    <property type="entry name" value="CYSTATHIONINE BETA-SYNTHASE"/>
    <property type="match status" value="1"/>
</dbReference>
<dbReference type="InterPro" id="IPR001926">
    <property type="entry name" value="TrpB-like_PALP"/>
</dbReference>
<organism evidence="7 8">
    <name type="scientific">Vibrio gazogenes DSM 21264 = NBRC 103151</name>
    <dbReference type="NCBI Taxonomy" id="1123492"/>
    <lineage>
        <taxon>Bacteria</taxon>
        <taxon>Pseudomonadati</taxon>
        <taxon>Pseudomonadota</taxon>
        <taxon>Gammaproteobacteria</taxon>
        <taxon>Vibrionales</taxon>
        <taxon>Vibrionaceae</taxon>
        <taxon>Vibrio</taxon>
    </lineage>
</organism>
<dbReference type="Gene3D" id="3.40.50.1100">
    <property type="match status" value="2"/>
</dbReference>
<dbReference type="RefSeq" id="WP_077316317.1">
    <property type="nucleotide sequence ID" value="NZ_FQUH01000005.1"/>
</dbReference>
<name>A0A1M4YUT5_VIBGA</name>
<comment type="cofactor">
    <cofactor evidence="1">
        <name>pyridoxal 5'-phosphate</name>
        <dbReference type="ChEBI" id="CHEBI:597326"/>
    </cofactor>
</comment>
<evidence type="ECO:0000256" key="3">
    <source>
        <dbReference type="ARBA" id="ARBA00012681"/>
    </source>
</evidence>
<proteinExistence type="predicted"/>
<evidence type="ECO:0000313" key="7">
    <source>
        <dbReference type="EMBL" id="SHF09531.1"/>
    </source>
</evidence>